<comment type="similarity">
    <text evidence="3">Belongs to the protein kinase superfamily. Ser/Thr protein kinase family.</text>
</comment>
<dbReference type="EMBL" id="JACEFO010002671">
    <property type="protein sequence ID" value="KAF8652132.1"/>
    <property type="molecule type" value="Genomic_DNA"/>
</dbReference>
<comment type="catalytic activity">
    <reaction evidence="20">
        <text>L-threonyl-[protein] + ATP = O-phospho-L-threonyl-[protein] + ADP + H(+)</text>
        <dbReference type="Rhea" id="RHEA:46608"/>
        <dbReference type="Rhea" id="RHEA-COMP:11060"/>
        <dbReference type="Rhea" id="RHEA-COMP:11605"/>
        <dbReference type="ChEBI" id="CHEBI:15378"/>
        <dbReference type="ChEBI" id="CHEBI:30013"/>
        <dbReference type="ChEBI" id="CHEBI:30616"/>
        <dbReference type="ChEBI" id="CHEBI:61977"/>
        <dbReference type="ChEBI" id="CHEBI:456216"/>
        <dbReference type="EC" id="2.7.11.1"/>
    </reaction>
</comment>
<evidence type="ECO:0000256" key="10">
    <source>
        <dbReference type="ARBA" id="ARBA00022692"/>
    </source>
</evidence>
<dbReference type="Pfam" id="PF13855">
    <property type="entry name" value="LRR_8"/>
    <property type="match status" value="2"/>
</dbReference>
<comment type="subcellular location">
    <subcellularLocation>
        <location evidence="1">Cell membrane</location>
        <topology evidence="1">Single-pass type I membrane protein</topology>
    </subcellularLocation>
    <subcellularLocation>
        <location evidence="2">Endoplasmic reticulum membrane</location>
        <topology evidence="2">Single-pass membrane protein</topology>
    </subcellularLocation>
</comment>
<evidence type="ECO:0000256" key="3">
    <source>
        <dbReference type="ARBA" id="ARBA00008684"/>
    </source>
</evidence>
<evidence type="ECO:0000256" key="23">
    <source>
        <dbReference type="ARBA" id="ARBA00056628"/>
    </source>
</evidence>
<dbReference type="Proteomes" id="UP000636709">
    <property type="component" value="Unassembled WGS sequence"/>
</dbReference>
<evidence type="ECO:0000313" key="29">
    <source>
        <dbReference type="Proteomes" id="UP000636709"/>
    </source>
</evidence>
<dbReference type="Pfam" id="PF00560">
    <property type="entry name" value="LRR_1"/>
    <property type="match status" value="7"/>
</dbReference>
<comment type="function">
    <text evidence="23">The processed protein kinase Xa21 chain released by protein cleavage after X.oryzae pv. oryzae protein Ax21 detection translocates into the nucleus where it can bind and regulate WRKY62, a transcription factor. Confers resistance to the bacterial pathogen X.oryzae pv. oryzae (Xoo).</text>
</comment>
<keyword evidence="14" id="KW-0418">Kinase</keyword>
<dbReference type="FunFam" id="3.30.200.20:FF:000432">
    <property type="entry name" value="LRR receptor-like serine/threonine-protein kinase EFR"/>
    <property type="match status" value="1"/>
</dbReference>
<dbReference type="SUPFAM" id="SSF52047">
    <property type="entry name" value="RNI-like"/>
    <property type="match status" value="1"/>
</dbReference>
<keyword evidence="17 26" id="KW-0472">Membrane</keyword>
<dbReference type="GO" id="GO:0004674">
    <property type="term" value="F:protein serine/threonine kinase activity"/>
    <property type="evidence" value="ECO:0007669"/>
    <property type="project" value="UniProtKB-KW"/>
</dbReference>
<dbReference type="GO" id="GO:0005524">
    <property type="term" value="F:ATP binding"/>
    <property type="evidence" value="ECO:0007669"/>
    <property type="project" value="UniProtKB-UniRule"/>
</dbReference>
<dbReference type="SUPFAM" id="SSF52058">
    <property type="entry name" value="L domain-like"/>
    <property type="match status" value="2"/>
</dbReference>
<evidence type="ECO:0000256" key="21">
    <source>
        <dbReference type="ARBA" id="ARBA00048679"/>
    </source>
</evidence>
<organism evidence="28 29">
    <name type="scientific">Digitaria exilis</name>
    <dbReference type="NCBI Taxonomy" id="1010633"/>
    <lineage>
        <taxon>Eukaryota</taxon>
        <taxon>Viridiplantae</taxon>
        <taxon>Streptophyta</taxon>
        <taxon>Embryophyta</taxon>
        <taxon>Tracheophyta</taxon>
        <taxon>Spermatophyta</taxon>
        <taxon>Magnoliopsida</taxon>
        <taxon>Liliopsida</taxon>
        <taxon>Poales</taxon>
        <taxon>Poaceae</taxon>
        <taxon>PACMAD clade</taxon>
        <taxon>Panicoideae</taxon>
        <taxon>Panicodae</taxon>
        <taxon>Paniceae</taxon>
        <taxon>Anthephorinae</taxon>
        <taxon>Digitaria</taxon>
    </lineage>
</organism>
<evidence type="ECO:0000256" key="7">
    <source>
        <dbReference type="ARBA" id="ARBA00022553"/>
    </source>
</evidence>
<dbReference type="InterPro" id="IPR001611">
    <property type="entry name" value="Leu-rich_rpt"/>
</dbReference>
<keyword evidence="5" id="KW-1003">Cell membrane</keyword>
<keyword evidence="9" id="KW-0808">Transferase</keyword>
<evidence type="ECO:0000256" key="15">
    <source>
        <dbReference type="ARBA" id="ARBA00022840"/>
    </source>
</evidence>
<evidence type="ECO:0000256" key="20">
    <source>
        <dbReference type="ARBA" id="ARBA00047899"/>
    </source>
</evidence>
<evidence type="ECO:0000256" key="24">
    <source>
        <dbReference type="ARBA" id="ARBA00072040"/>
    </source>
</evidence>
<evidence type="ECO:0000256" key="9">
    <source>
        <dbReference type="ARBA" id="ARBA00022679"/>
    </source>
</evidence>
<keyword evidence="19" id="KW-0325">Glycoprotein</keyword>
<dbReference type="SMART" id="SM00220">
    <property type="entry name" value="S_TKc"/>
    <property type="match status" value="1"/>
</dbReference>
<evidence type="ECO:0000256" key="13">
    <source>
        <dbReference type="ARBA" id="ARBA00022741"/>
    </source>
</evidence>
<feature type="transmembrane region" description="Helical" evidence="26">
    <location>
        <begin position="588"/>
        <end position="610"/>
    </location>
</feature>
<keyword evidence="8" id="KW-0433">Leucine-rich repeat</keyword>
<dbReference type="InterPro" id="IPR000719">
    <property type="entry name" value="Prot_kinase_dom"/>
</dbReference>
<dbReference type="GO" id="GO:0005886">
    <property type="term" value="C:plasma membrane"/>
    <property type="evidence" value="ECO:0007669"/>
    <property type="project" value="UniProtKB-SubCell"/>
</dbReference>
<dbReference type="FunFam" id="3.80.10.10:FF:001158">
    <property type="entry name" value="Leucine-rich repeat protein kinase family protein"/>
    <property type="match status" value="1"/>
</dbReference>
<dbReference type="AlphaFoldDB" id="A0A835A4S6"/>
<sequence>MCFKSQLSDPTGALASWSSNTSVNICSWHGVTCNSTRQPSRVTELDLESLQLTGIISPCIANLTFLERVHLPNNGLNGQIPPELGDLQMLRYLNLSSNSLDGDIPSSLGKSLARSSSLKVLKLGKNNFDGEIPPAVFNSSSLVRIDLQQNNFTGAIPQVPKIMLKLQYLNFMSNSLSGSIPTSLGNISSLLYLYLEGNNLIGAIPESLGHIPGLRALTLTTNRLSGEVPLSLYNTSTLIYLDVRHNLLVGRLPDNIGNLLPNIQTLILEDNKFEGKIPASLADCTSLEVLDLANNSFSGAIPPLGSLQNLVYMDFSLNHLEDPDWSFLSSVSNCTQLRNLHLMSNNISENFIPSIIGTIGNLSVLSLSGNRLSGPIPDSLGNLEQLTELYLRDNELNGSIPKSLGNCKNLQLLNFSHNSLDGSIPAELLKIPSLSEGLDLSHNKLSGVIPQEIGSLINLGVLNISNNRLSGQIPSTVGQCIVLESLRMEGNLLEGSIPQSFMNLKGIREMDLSRNNLSGEIPEILASLNDLQYLNLSFNDFSGVVPSTGVFANATEVSVQGNKRLCSGAPMIGLPLCSDNSKRTSKSLLLKILIPICALSAILLSCFFVVHLKRRRSKPSVQDFREQEKVSYEDIAKATNWFSTTNFVGSGSFGTVFKGTMAFDTNPIAIKVFNLNFHGALRSFYAECEAMRSIRHRNLVKIITSCSTIDPSGAEFKALIFQYMPNGSLDMWLHPKVHGYNNIKVLTLAQRINIAQDVSFALDYLHNQCVCPLVHCDLKPQNVLLDNDMTAHVSDFGLARFLCIDPSSATNSSTGLSGLKGSIGYIAPEYGMGGEISTEGDIYSFGVLLLEMFTGKQPIHEGFKNGMNLHSFVKSSFPDRIGEILDPNIMHEIAENNNQGDLIMQSCIVPLIKLGLLCSMELPKDRPEMGYVTDEIHAIRTSFSNNLSRDEK</sequence>
<dbReference type="OrthoDB" id="676979at2759"/>
<keyword evidence="29" id="KW-1185">Reference proteome</keyword>
<keyword evidence="18" id="KW-0675">Receptor</keyword>
<dbReference type="PANTHER" id="PTHR48005:SF88">
    <property type="entry name" value="PROTEIN KINASE DOMAIN-CONTAINING PROTEIN"/>
    <property type="match status" value="1"/>
</dbReference>
<evidence type="ECO:0000313" key="28">
    <source>
        <dbReference type="EMBL" id="KAF8652132.1"/>
    </source>
</evidence>
<evidence type="ECO:0000256" key="12">
    <source>
        <dbReference type="ARBA" id="ARBA00022737"/>
    </source>
</evidence>
<protein>
    <recommendedName>
        <fullName evidence="24">Receptor kinase-like protein Xa21</fullName>
        <ecNumber evidence="4">2.7.11.1</ecNumber>
    </recommendedName>
</protein>
<dbReference type="Gene3D" id="1.10.510.10">
    <property type="entry name" value="Transferase(Phosphotransferase) domain 1"/>
    <property type="match status" value="1"/>
</dbReference>
<dbReference type="InterPro" id="IPR003591">
    <property type="entry name" value="Leu-rich_rpt_typical-subtyp"/>
</dbReference>
<evidence type="ECO:0000256" key="11">
    <source>
        <dbReference type="ARBA" id="ARBA00022729"/>
    </source>
</evidence>
<evidence type="ECO:0000256" key="26">
    <source>
        <dbReference type="SAM" id="Phobius"/>
    </source>
</evidence>
<dbReference type="PROSITE" id="PS50011">
    <property type="entry name" value="PROTEIN_KINASE_DOM"/>
    <property type="match status" value="1"/>
</dbReference>
<keyword evidence="10 26" id="KW-0812">Transmembrane</keyword>
<dbReference type="InterPro" id="IPR051420">
    <property type="entry name" value="Ser_Thr_Kinases_DiverseReg"/>
</dbReference>
<keyword evidence="6" id="KW-0723">Serine/threonine-protein kinase</keyword>
<keyword evidence="11" id="KW-0732">Signal</keyword>
<evidence type="ECO:0000256" key="22">
    <source>
        <dbReference type="ARBA" id="ARBA00054320"/>
    </source>
</evidence>
<accession>A0A835A4S6</accession>
<evidence type="ECO:0000256" key="16">
    <source>
        <dbReference type="ARBA" id="ARBA00022989"/>
    </source>
</evidence>
<dbReference type="EC" id="2.7.11.1" evidence="4"/>
<dbReference type="Pfam" id="PF08263">
    <property type="entry name" value="LRRNT_2"/>
    <property type="match status" value="1"/>
</dbReference>
<dbReference type="FunFam" id="1.10.510.10:FF:000358">
    <property type="entry name" value="Putative leucine-rich repeat receptor-like serine/threonine-protein kinase"/>
    <property type="match status" value="1"/>
</dbReference>
<comment type="caution">
    <text evidence="28">The sequence shown here is derived from an EMBL/GenBank/DDBJ whole genome shotgun (WGS) entry which is preliminary data.</text>
</comment>
<dbReference type="SUPFAM" id="SSF56112">
    <property type="entry name" value="Protein kinase-like (PK-like)"/>
    <property type="match status" value="1"/>
</dbReference>
<dbReference type="SMART" id="SM00369">
    <property type="entry name" value="LRR_TYP"/>
    <property type="match status" value="7"/>
</dbReference>
<name>A0A835A4S6_9POAL</name>
<keyword evidence="15 25" id="KW-0067">ATP-binding</keyword>
<dbReference type="InterPro" id="IPR008271">
    <property type="entry name" value="Ser/Thr_kinase_AS"/>
</dbReference>
<reference evidence="28" key="1">
    <citation type="submission" date="2020-07" db="EMBL/GenBank/DDBJ databases">
        <title>Genome sequence and genetic diversity analysis of an under-domesticated orphan crop, white fonio (Digitaria exilis).</title>
        <authorList>
            <person name="Bennetzen J.L."/>
            <person name="Chen S."/>
            <person name="Ma X."/>
            <person name="Wang X."/>
            <person name="Yssel A.E.J."/>
            <person name="Chaluvadi S.R."/>
            <person name="Johnson M."/>
            <person name="Gangashetty P."/>
            <person name="Hamidou F."/>
            <person name="Sanogo M.D."/>
            <person name="Zwaenepoel A."/>
            <person name="Wallace J."/>
            <person name="Van De Peer Y."/>
            <person name="Van Deynze A."/>
        </authorList>
    </citation>
    <scope>NUCLEOTIDE SEQUENCE</scope>
    <source>
        <tissue evidence="28">Leaves</tissue>
    </source>
</reference>
<evidence type="ECO:0000256" key="14">
    <source>
        <dbReference type="ARBA" id="ARBA00022777"/>
    </source>
</evidence>
<comment type="function">
    <text evidence="22">Receptor kinase that detects X.oryzae pv. oryzae protein Ax21 to promote innate immunity. Following X.oryzae pv. oryzae protein Ax21 detection, undergoes cleavage, releasing the processed protein kinase Xa21 chain.</text>
</comment>
<dbReference type="InterPro" id="IPR017441">
    <property type="entry name" value="Protein_kinase_ATP_BS"/>
</dbReference>
<evidence type="ECO:0000256" key="19">
    <source>
        <dbReference type="ARBA" id="ARBA00023180"/>
    </source>
</evidence>
<dbReference type="InterPro" id="IPR011009">
    <property type="entry name" value="Kinase-like_dom_sf"/>
</dbReference>
<evidence type="ECO:0000256" key="25">
    <source>
        <dbReference type="PROSITE-ProRule" id="PRU10141"/>
    </source>
</evidence>
<dbReference type="PROSITE" id="PS00107">
    <property type="entry name" value="PROTEIN_KINASE_ATP"/>
    <property type="match status" value="1"/>
</dbReference>
<proteinExistence type="inferred from homology"/>
<evidence type="ECO:0000256" key="5">
    <source>
        <dbReference type="ARBA" id="ARBA00022475"/>
    </source>
</evidence>
<dbReference type="FunFam" id="3.80.10.10:FF:000275">
    <property type="entry name" value="Leucine-rich repeat receptor-like protein kinase"/>
    <property type="match status" value="1"/>
</dbReference>
<evidence type="ECO:0000256" key="6">
    <source>
        <dbReference type="ARBA" id="ARBA00022527"/>
    </source>
</evidence>
<dbReference type="PROSITE" id="PS51450">
    <property type="entry name" value="LRR"/>
    <property type="match status" value="1"/>
</dbReference>
<keyword evidence="13 25" id="KW-0547">Nucleotide-binding</keyword>
<dbReference type="InterPro" id="IPR001245">
    <property type="entry name" value="Ser-Thr/Tyr_kinase_cat_dom"/>
</dbReference>
<dbReference type="InterPro" id="IPR032675">
    <property type="entry name" value="LRR_dom_sf"/>
</dbReference>
<keyword evidence="12" id="KW-0677">Repeat</keyword>
<feature type="domain" description="Protein kinase" evidence="27">
    <location>
        <begin position="642"/>
        <end position="912"/>
    </location>
</feature>
<dbReference type="GO" id="GO:0005789">
    <property type="term" value="C:endoplasmic reticulum membrane"/>
    <property type="evidence" value="ECO:0007669"/>
    <property type="project" value="UniProtKB-SubCell"/>
</dbReference>
<dbReference type="PANTHER" id="PTHR48005">
    <property type="entry name" value="LEUCINE RICH REPEAT KINASE 2"/>
    <property type="match status" value="1"/>
</dbReference>
<evidence type="ECO:0000256" key="8">
    <source>
        <dbReference type="ARBA" id="ARBA00022614"/>
    </source>
</evidence>
<keyword evidence="16 26" id="KW-1133">Transmembrane helix</keyword>
<evidence type="ECO:0000256" key="1">
    <source>
        <dbReference type="ARBA" id="ARBA00004251"/>
    </source>
</evidence>
<evidence type="ECO:0000259" key="27">
    <source>
        <dbReference type="PROSITE" id="PS50011"/>
    </source>
</evidence>
<evidence type="ECO:0000256" key="2">
    <source>
        <dbReference type="ARBA" id="ARBA00004389"/>
    </source>
</evidence>
<dbReference type="Gene3D" id="3.30.200.20">
    <property type="entry name" value="Phosphorylase Kinase, domain 1"/>
    <property type="match status" value="1"/>
</dbReference>
<keyword evidence="7" id="KW-0597">Phosphoprotein</keyword>
<gene>
    <name evidence="28" type="ORF">HU200_063082</name>
</gene>
<dbReference type="PROSITE" id="PS00108">
    <property type="entry name" value="PROTEIN_KINASE_ST"/>
    <property type="match status" value="1"/>
</dbReference>
<dbReference type="Pfam" id="PF07714">
    <property type="entry name" value="PK_Tyr_Ser-Thr"/>
    <property type="match status" value="1"/>
</dbReference>
<evidence type="ECO:0000256" key="4">
    <source>
        <dbReference type="ARBA" id="ARBA00012513"/>
    </source>
</evidence>
<dbReference type="Gene3D" id="3.80.10.10">
    <property type="entry name" value="Ribonuclease Inhibitor"/>
    <property type="match status" value="3"/>
</dbReference>
<comment type="catalytic activity">
    <reaction evidence="21">
        <text>L-seryl-[protein] + ATP = O-phospho-L-seryl-[protein] + ADP + H(+)</text>
        <dbReference type="Rhea" id="RHEA:17989"/>
        <dbReference type="Rhea" id="RHEA-COMP:9863"/>
        <dbReference type="Rhea" id="RHEA-COMP:11604"/>
        <dbReference type="ChEBI" id="CHEBI:15378"/>
        <dbReference type="ChEBI" id="CHEBI:29999"/>
        <dbReference type="ChEBI" id="CHEBI:30616"/>
        <dbReference type="ChEBI" id="CHEBI:83421"/>
        <dbReference type="ChEBI" id="CHEBI:456216"/>
        <dbReference type="EC" id="2.7.11.1"/>
    </reaction>
</comment>
<evidence type="ECO:0000256" key="18">
    <source>
        <dbReference type="ARBA" id="ARBA00023170"/>
    </source>
</evidence>
<dbReference type="InterPro" id="IPR013210">
    <property type="entry name" value="LRR_N_plant-typ"/>
</dbReference>
<dbReference type="FunFam" id="3.80.10.10:FF:000288">
    <property type="entry name" value="LRR receptor-like serine/threonine-protein kinase EFR"/>
    <property type="match status" value="1"/>
</dbReference>
<evidence type="ECO:0000256" key="17">
    <source>
        <dbReference type="ARBA" id="ARBA00023136"/>
    </source>
</evidence>
<feature type="binding site" evidence="25">
    <location>
        <position position="671"/>
    </location>
    <ligand>
        <name>ATP</name>
        <dbReference type="ChEBI" id="CHEBI:30616"/>
    </ligand>
</feature>